<feature type="transmembrane region" description="Helical" evidence="11">
    <location>
        <begin position="5"/>
        <end position="23"/>
    </location>
</feature>
<evidence type="ECO:0000256" key="7">
    <source>
        <dbReference type="ARBA" id="ARBA00022833"/>
    </source>
</evidence>
<dbReference type="Pfam" id="PF02163">
    <property type="entry name" value="Peptidase_M50"/>
    <property type="match status" value="1"/>
</dbReference>
<feature type="transmembrane region" description="Helical" evidence="11">
    <location>
        <begin position="343"/>
        <end position="363"/>
    </location>
</feature>
<feature type="transmembrane region" description="Helical" evidence="11">
    <location>
        <begin position="405"/>
        <end position="426"/>
    </location>
</feature>
<evidence type="ECO:0000259" key="13">
    <source>
        <dbReference type="Pfam" id="PF17820"/>
    </source>
</evidence>
<dbReference type="KEGG" id="rain:Rai3103_16420"/>
<dbReference type="GO" id="GO:0006508">
    <property type="term" value="P:proteolysis"/>
    <property type="evidence" value="ECO:0007669"/>
    <property type="project" value="UniProtKB-KW"/>
</dbReference>
<keyword evidence="10 11" id="KW-0472">Membrane</keyword>
<dbReference type="InterPro" id="IPR036034">
    <property type="entry name" value="PDZ_sf"/>
</dbReference>
<evidence type="ECO:0000256" key="4">
    <source>
        <dbReference type="ARBA" id="ARBA00022670"/>
    </source>
</evidence>
<evidence type="ECO:0000256" key="5">
    <source>
        <dbReference type="ARBA" id="ARBA00022692"/>
    </source>
</evidence>
<evidence type="ECO:0000256" key="6">
    <source>
        <dbReference type="ARBA" id="ARBA00022801"/>
    </source>
</evidence>
<dbReference type="InterPro" id="IPR004387">
    <property type="entry name" value="Pept_M50_Zn"/>
</dbReference>
<dbReference type="GO" id="GO:0004222">
    <property type="term" value="F:metalloendopeptidase activity"/>
    <property type="evidence" value="ECO:0007669"/>
    <property type="project" value="InterPro"/>
</dbReference>
<feature type="domain" description="Peptidase M50" evidence="12">
    <location>
        <begin position="13"/>
        <end position="383"/>
    </location>
</feature>
<keyword evidence="9" id="KW-0482">Metalloprotease</keyword>
<evidence type="ECO:0000256" key="9">
    <source>
        <dbReference type="ARBA" id="ARBA00023049"/>
    </source>
</evidence>
<evidence type="ECO:0000256" key="8">
    <source>
        <dbReference type="ARBA" id="ARBA00022989"/>
    </source>
</evidence>
<comment type="subcellular location">
    <subcellularLocation>
        <location evidence="2">Membrane</location>
        <topology evidence="2">Multi-pass membrane protein</topology>
    </subcellularLocation>
</comment>
<reference evidence="14 15" key="1">
    <citation type="submission" date="2019-10" db="EMBL/GenBank/DDBJ databases">
        <title>Genomic analysis of Raineyella sp. CBA3103.</title>
        <authorList>
            <person name="Roh S.W."/>
        </authorList>
    </citation>
    <scope>NUCLEOTIDE SEQUENCE [LARGE SCALE GENOMIC DNA]</scope>
    <source>
        <strain evidence="14 15">CBA3103</strain>
    </source>
</reference>
<evidence type="ECO:0000256" key="2">
    <source>
        <dbReference type="ARBA" id="ARBA00004141"/>
    </source>
</evidence>
<comment type="cofactor">
    <cofactor evidence="1">
        <name>Zn(2+)</name>
        <dbReference type="ChEBI" id="CHEBI:29105"/>
    </cofactor>
</comment>
<sequence>MQTLWYVLGTVVFFALIMLSVALHEVGHLVPAKIFRVKVTEYFVGFGKTLWKRRYGSTDYGVKALPLGGYVKLVGMYPPAPGDTRVRASGTNFLQQIAEDARSYEWEDVTPEDDGTLLYQKPVWQRLIIMAGGPAMNILIAFLLFLGVTAGAGVARPTMTVQSVSECVIPAGRSDHTCLPGDAPTPAHAMGVQAGDVIVSFNGRRPADWDQFSRMIRDNLSAPATLVVERGGRTVTLTPTPTVTTGVPSKVDPGRNVEAGFLGVSPTQEVQRGGPVRVVKDMWTMTVQSVYALIGFPVKVWHTAAGLVTGQPRDLYGPVSVVGASRVAGEVVTTNQLSSGNKVAFVAQLLGSVNLFVALFNLVPLPPLDGGHLAGATWDGLRQLLARLRRRSSPPPFDTTKLLPVSWLVTSFVVLAGVVLVVADLVSPIRLF</sequence>
<gene>
    <name evidence="14" type="ORF">Rai3103_16420</name>
</gene>
<evidence type="ECO:0000256" key="1">
    <source>
        <dbReference type="ARBA" id="ARBA00001947"/>
    </source>
</evidence>
<evidence type="ECO:0000259" key="12">
    <source>
        <dbReference type="Pfam" id="PF02163"/>
    </source>
</evidence>
<dbReference type="Proteomes" id="UP000386847">
    <property type="component" value="Chromosome"/>
</dbReference>
<protein>
    <submittedName>
        <fullName evidence="14">Peptidase</fullName>
    </submittedName>
</protein>
<dbReference type="Gene3D" id="2.30.42.10">
    <property type="match status" value="1"/>
</dbReference>
<keyword evidence="5 11" id="KW-0812">Transmembrane</keyword>
<keyword evidence="6" id="KW-0378">Hydrolase</keyword>
<name>A0A5Q2FDQ7_9ACTN</name>
<evidence type="ECO:0000256" key="10">
    <source>
        <dbReference type="ARBA" id="ARBA00023136"/>
    </source>
</evidence>
<dbReference type="EMBL" id="CP045725">
    <property type="protein sequence ID" value="QGF24939.1"/>
    <property type="molecule type" value="Genomic_DNA"/>
</dbReference>
<evidence type="ECO:0000313" key="15">
    <source>
        <dbReference type="Proteomes" id="UP000386847"/>
    </source>
</evidence>
<keyword evidence="4" id="KW-0645">Protease</keyword>
<dbReference type="Pfam" id="PF17820">
    <property type="entry name" value="PDZ_6"/>
    <property type="match status" value="1"/>
</dbReference>
<dbReference type="PANTHER" id="PTHR42837:SF2">
    <property type="entry name" value="MEMBRANE METALLOPROTEASE ARASP2, CHLOROPLASTIC-RELATED"/>
    <property type="match status" value="1"/>
</dbReference>
<keyword evidence="7" id="KW-0862">Zinc</keyword>
<dbReference type="PANTHER" id="PTHR42837">
    <property type="entry name" value="REGULATOR OF SIGMA-E PROTEASE RSEP"/>
    <property type="match status" value="1"/>
</dbReference>
<dbReference type="InterPro" id="IPR041489">
    <property type="entry name" value="PDZ_6"/>
</dbReference>
<evidence type="ECO:0000256" key="3">
    <source>
        <dbReference type="ARBA" id="ARBA00007931"/>
    </source>
</evidence>
<organism evidence="14 15">
    <name type="scientific">Raineyella fluvialis</name>
    <dbReference type="NCBI Taxonomy" id="2662261"/>
    <lineage>
        <taxon>Bacteria</taxon>
        <taxon>Bacillati</taxon>
        <taxon>Actinomycetota</taxon>
        <taxon>Actinomycetes</taxon>
        <taxon>Propionibacteriales</taxon>
        <taxon>Propionibacteriaceae</taxon>
        <taxon>Raineyella</taxon>
    </lineage>
</organism>
<evidence type="ECO:0000256" key="11">
    <source>
        <dbReference type="SAM" id="Phobius"/>
    </source>
</evidence>
<dbReference type="CDD" id="cd06163">
    <property type="entry name" value="S2P-M50_PDZ_RseP-like"/>
    <property type="match status" value="1"/>
</dbReference>
<accession>A0A5Q2FDQ7</accession>
<dbReference type="GO" id="GO:0016020">
    <property type="term" value="C:membrane"/>
    <property type="evidence" value="ECO:0007669"/>
    <property type="project" value="UniProtKB-SubCell"/>
</dbReference>
<feature type="transmembrane region" description="Helical" evidence="11">
    <location>
        <begin position="127"/>
        <end position="155"/>
    </location>
</feature>
<dbReference type="RefSeq" id="WP_153573468.1">
    <property type="nucleotide sequence ID" value="NZ_CP045725.1"/>
</dbReference>
<proteinExistence type="inferred from homology"/>
<keyword evidence="15" id="KW-1185">Reference proteome</keyword>
<dbReference type="AlphaFoldDB" id="A0A5Q2FDQ7"/>
<feature type="domain" description="PDZ" evidence="13">
    <location>
        <begin position="185"/>
        <end position="230"/>
    </location>
</feature>
<evidence type="ECO:0000313" key="14">
    <source>
        <dbReference type="EMBL" id="QGF24939.1"/>
    </source>
</evidence>
<keyword evidence="8 11" id="KW-1133">Transmembrane helix</keyword>
<dbReference type="SUPFAM" id="SSF50156">
    <property type="entry name" value="PDZ domain-like"/>
    <property type="match status" value="1"/>
</dbReference>
<dbReference type="InterPro" id="IPR008915">
    <property type="entry name" value="Peptidase_M50"/>
</dbReference>
<comment type="similarity">
    <text evidence="3">Belongs to the peptidase M50B family.</text>
</comment>